<evidence type="ECO:0000256" key="3">
    <source>
        <dbReference type="RuleBase" id="RU003968"/>
    </source>
</evidence>
<dbReference type="InterPro" id="IPR012132">
    <property type="entry name" value="GMC_OxRdtase"/>
</dbReference>
<reference evidence="6" key="1">
    <citation type="submission" date="2011-11" db="EMBL/GenBank/DDBJ databases">
        <title>The Genome Sequence of Fusarium oxysporum Cotton.</title>
        <authorList>
            <consortium name="The Broad Institute Genome Sequencing Platform"/>
            <person name="Ma L.-J."/>
            <person name="Gale L.R."/>
            <person name="Schwartz D.C."/>
            <person name="Zhou S."/>
            <person name="Corby-Kistler H."/>
            <person name="Young S.K."/>
            <person name="Zeng Q."/>
            <person name="Gargeya S."/>
            <person name="Fitzgerald M."/>
            <person name="Haas B."/>
            <person name="Abouelleil A."/>
            <person name="Alvarado L."/>
            <person name="Arachchi H.M."/>
            <person name="Berlin A."/>
            <person name="Brown A."/>
            <person name="Chapman S.B."/>
            <person name="Chen Z."/>
            <person name="Dunbar C."/>
            <person name="Freedman E."/>
            <person name="Gearin G."/>
            <person name="Goldberg J."/>
            <person name="Griggs A."/>
            <person name="Gujja S."/>
            <person name="Heiman D."/>
            <person name="Howarth C."/>
            <person name="Larson L."/>
            <person name="Lui A."/>
            <person name="MacDonald P.J.P."/>
            <person name="Montmayeur A."/>
            <person name="Murphy C."/>
            <person name="Neiman D."/>
            <person name="Pearson M."/>
            <person name="Priest M."/>
            <person name="Roberts A."/>
            <person name="Saif S."/>
            <person name="Shea T."/>
            <person name="Shenoy N."/>
            <person name="Sisk P."/>
            <person name="Stolte C."/>
            <person name="Sykes S."/>
            <person name="Wortman J."/>
            <person name="Nusbaum C."/>
            <person name="Birren B."/>
        </authorList>
    </citation>
    <scope>NUCLEOTIDE SEQUENCE [LARGE SCALE GENOMIC DNA]</scope>
    <source>
        <strain evidence="6">25433</strain>
    </source>
</reference>
<organism evidence="6">
    <name type="scientific">Fusarium oxysporum f. sp. vasinfectum 25433</name>
    <dbReference type="NCBI Taxonomy" id="1089449"/>
    <lineage>
        <taxon>Eukaryota</taxon>
        <taxon>Fungi</taxon>
        <taxon>Dikarya</taxon>
        <taxon>Ascomycota</taxon>
        <taxon>Pezizomycotina</taxon>
        <taxon>Sordariomycetes</taxon>
        <taxon>Hypocreomycetidae</taxon>
        <taxon>Hypocreales</taxon>
        <taxon>Nectriaceae</taxon>
        <taxon>Fusarium</taxon>
        <taxon>Fusarium oxysporum species complex</taxon>
    </lineage>
</organism>
<dbReference type="Pfam" id="PF05199">
    <property type="entry name" value="GMC_oxred_C"/>
    <property type="match status" value="1"/>
</dbReference>
<dbReference type="EMBL" id="KK035265">
    <property type="protein sequence ID" value="EXM13678.1"/>
    <property type="molecule type" value="Genomic_DNA"/>
</dbReference>
<dbReference type="PROSITE" id="PS00623">
    <property type="entry name" value="GMC_OXRED_1"/>
    <property type="match status" value="1"/>
</dbReference>
<dbReference type="Proteomes" id="UP000030701">
    <property type="component" value="Unassembled WGS sequence"/>
</dbReference>
<feature type="domain" description="Glucose-methanol-choline oxidoreductase N-terminal" evidence="5">
    <location>
        <begin position="113"/>
        <end position="136"/>
    </location>
</feature>
<dbReference type="PIRSF" id="PIRSF000137">
    <property type="entry name" value="Alcohol_oxidase"/>
    <property type="match status" value="1"/>
</dbReference>
<keyword evidence="2 3" id="KW-0274">FAD</keyword>
<feature type="binding site" evidence="2">
    <location>
        <position position="115"/>
    </location>
    <ligand>
        <name>FAD</name>
        <dbReference type="ChEBI" id="CHEBI:57692"/>
    </ligand>
</feature>
<dbReference type="Gene3D" id="3.30.560.10">
    <property type="entry name" value="Glucose Oxidase, domain 3"/>
    <property type="match status" value="1"/>
</dbReference>
<dbReference type="PANTHER" id="PTHR11552">
    <property type="entry name" value="GLUCOSE-METHANOL-CHOLINE GMC OXIDOREDUCTASE"/>
    <property type="match status" value="1"/>
</dbReference>
<dbReference type="InterPro" id="IPR000172">
    <property type="entry name" value="GMC_OxRdtase_N"/>
</dbReference>
<gene>
    <name evidence="6" type="ORF">FOTG_17887</name>
</gene>
<dbReference type="InterPro" id="IPR036188">
    <property type="entry name" value="FAD/NAD-bd_sf"/>
</dbReference>
<reference evidence="6" key="2">
    <citation type="submission" date="2014-03" db="EMBL/GenBank/DDBJ databases">
        <title>The Genome Annotation of Fusarium oxysporum Cotton.</title>
        <authorList>
            <consortium name="The Broad Institute Genomics Platform"/>
            <person name="Ma L.-J."/>
            <person name="Corby-Kistler H."/>
            <person name="Broz K."/>
            <person name="Gale L.R."/>
            <person name="Jonkers W."/>
            <person name="O'Donnell K."/>
            <person name="Ploetz R."/>
            <person name="Steinberg C."/>
            <person name="Schwartz D.C."/>
            <person name="VanEtten H."/>
            <person name="Zhou S."/>
            <person name="Young S.K."/>
            <person name="Zeng Q."/>
            <person name="Gargeya S."/>
            <person name="Fitzgerald M."/>
            <person name="Abouelleil A."/>
            <person name="Alvarado L."/>
            <person name="Chapman S.B."/>
            <person name="Gainer-Dewar J."/>
            <person name="Goldberg J."/>
            <person name="Griggs A."/>
            <person name="Gujja S."/>
            <person name="Hansen M."/>
            <person name="Howarth C."/>
            <person name="Imamovic A."/>
            <person name="Ireland A."/>
            <person name="Larimer J."/>
            <person name="McCowan C."/>
            <person name="Murphy C."/>
            <person name="Pearson M."/>
            <person name="Poon T.W."/>
            <person name="Priest M."/>
            <person name="Roberts A."/>
            <person name="Saif S."/>
            <person name="Shea T."/>
            <person name="Sykes S."/>
            <person name="Wortman J."/>
            <person name="Nusbaum C."/>
            <person name="Birren B."/>
        </authorList>
    </citation>
    <scope>NUCLEOTIDE SEQUENCE</scope>
    <source>
        <strain evidence="6">25433</strain>
    </source>
</reference>
<accession>X0KJI0</accession>
<comment type="similarity">
    <text evidence="1 3">Belongs to the GMC oxidoreductase family.</text>
</comment>
<name>X0KJI0_FUSOX</name>
<proteinExistence type="inferred from homology"/>
<keyword evidence="4" id="KW-0732">Signal</keyword>
<dbReference type="GO" id="GO:0044550">
    <property type="term" value="P:secondary metabolite biosynthetic process"/>
    <property type="evidence" value="ECO:0007669"/>
    <property type="project" value="TreeGrafter"/>
</dbReference>
<dbReference type="InterPro" id="IPR007867">
    <property type="entry name" value="GMC_OxRtase_C"/>
</dbReference>
<dbReference type="Gene3D" id="3.50.50.60">
    <property type="entry name" value="FAD/NAD(P)-binding domain"/>
    <property type="match status" value="1"/>
</dbReference>
<feature type="binding site" evidence="2">
    <location>
        <begin position="123"/>
        <end position="126"/>
    </location>
    <ligand>
        <name>FAD</name>
        <dbReference type="ChEBI" id="CHEBI:57692"/>
    </ligand>
</feature>
<sequence length="621" mass="67128">MATNVVACVLGLLVLANALQFPRHATRISRELVSDTEYDFIVVGGGVSGLTVADRLTENPSISVLVIEAGPFDNGEEGVAIPGASDPAAYIWQPLTSQPQTALHNRTFLATCARVVGGGSVVNAMVFFRGGKPEYAAWEGLGGKRWDWDGFRTSRRLSENLTLPSGEFAVEANISWVESAHGNQGPVQASYPNYYFPGSANWWNAALSAGITPTDDPNGGSAKGLFWFPTAVDARSRTRSSARINHYERAKASRENYHILAENTAARVLFDDKKAIGVEYLPTNGGDTLTVYASKEVILAAGAIHTTQVLQLSGIDPRKLLDDLGIRIISELPGVGANFQDHPSLSIPYNFANNIVPNAGTLETNATYDAEQRDLYITAKERAYTIVRGLGTTLANPPLRNTTSDWKAIVSSARVADPTTYLPSNTHHSVKVGYKAQRKLILSQLEGPDVPVGLIHWTTGNSATITFLKPLSRGTITINSTNPLAQPLVDFRAATDLLDLDLFIALFGKSREIMATPDMQVIRPREGAPFGENVTSTEQLKEIFTARMGVTGGHECCTAAMMPRDMGGVVDPRMKVYGVRGLRVVDTSFWPMLLTAPPLATTYAVGEKIADGIKKEWGLPL</sequence>
<dbReference type="GO" id="GO:0050660">
    <property type="term" value="F:flavin adenine dinucleotide binding"/>
    <property type="evidence" value="ECO:0007669"/>
    <property type="project" value="InterPro"/>
</dbReference>
<dbReference type="AlphaFoldDB" id="X0KJI0"/>
<dbReference type="GO" id="GO:0016614">
    <property type="term" value="F:oxidoreductase activity, acting on CH-OH group of donors"/>
    <property type="evidence" value="ECO:0007669"/>
    <property type="project" value="InterPro"/>
</dbReference>
<evidence type="ECO:0000256" key="1">
    <source>
        <dbReference type="ARBA" id="ARBA00010790"/>
    </source>
</evidence>
<evidence type="ECO:0000256" key="2">
    <source>
        <dbReference type="PIRSR" id="PIRSR000137-2"/>
    </source>
</evidence>
<dbReference type="SUPFAM" id="SSF54373">
    <property type="entry name" value="FAD-linked reductases, C-terminal domain"/>
    <property type="match status" value="1"/>
</dbReference>
<feature type="signal peptide" evidence="4">
    <location>
        <begin position="1"/>
        <end position="18"/>
    </location>
</feature>
<evidence type="ECO:0000256" key="4">
    <source>
        <dbReference type="SAM" id="SignalP"/>
    </source>
</evidence>
<dbReference type="Pfam" id="PF00732">
    <property type="entry name" value="GMC_oxred_N"/>
    <property type="match status" value="1"/>
</dbReference>
<evidence type="ECO:0000313" key="6">
    <source>
        <dbReference type="EMBL" id="EXM13678.1"/>
    </source>
</evidence>
<dbReference type="SUPFAM" id="SSF51905">
    <property type="entry name" value="FAD/NAD(P)-binding domain"/>
    <property type="match status" value="1"/>
</dbReference>
<comment type="cofactor">
    <cofactor evidence="2">
        <name>FAD</name>
        <dbReference type="ChEBI" id="CHEBI:57692"/>
    </cofactor>
</comment>
<evidence type="ECO:0000259" key="5">
    <source>
        <dbReference type="PROSITE" id="PS00623"/>
    </source>
</evidence>
<protein>
    <recommendedName>
        <fullName evidence="5">Glucose-methanol-choline oxidoreductase N-terminal domain-containing protein</fullName>
    </recommendedName>
</protein>
<feature type="chain" id="PRO_5004941260" description="Glucose-methanol-choline oxidoreductase N-terminal domain-containing protein" evidence="4">
    <location>
        <begin position="19"/>
        <end position="621"/>
    </location>
</feature>
<keyword evidence="3" id="KW-0285">Flavoprotein</keyword>
<dbReference type="HOGENOM" id="CLU_002865_6_1_1"/>
<dbReference type="PANTHER" id="PTHR11552:SF115">
    <property type="entry name" value="DEHYDROGENASE XPTC-RELATED"/>
    <property type="match status" value="1"/>
</dbReference>